<sequence length="254" mass="29954">MVIKPIVLIGAALHTRKFEPGQDYDWYIKKGELQLFDKMEEIHRVMLRDVGGEAPRLAVIVEEQRVGFLIGELPCPRRKDHAKRVIHNTLYFEFETKYYPSVLHAVVILLLRPQNYYKPYKQYFSNYAERLFSYSEMPEVILKTVKLPSANQTNLIKSNQGEKWVLFSNAKNRYRCARQLVDFVYRDEGYFCFVSTGRVNLEKCQKIAEQSDECILLTLSSEVETEINLKKEPNESGIYGFLKNHYKILFQKRY</sequence>
<comment type="caution">
    <text evidence="1">The sequence shown here is derived from an EMBL/GenBank/DDBJ whole genome shotgun (WGS) entry which is preliminary data.</text>
</comment>
<dbReference type="AlphaFoldDB" id="A0A0A6PI12"/>
<evidence type="ECO:0000313" key="2">
    <source>
        <dbReference type="Proteomes" id="UP000030428"/>
    </source>
</evidence>
<accession>A0A0A6PI12</accession>
<proteinExistence type="predicted"/>
<reference evidence="1 2" key="1">
    <citation type="journal article" date="2016" name="Front. Microbiol.">
        <title>Single-Cell (Meta-)Genomics of a Dimorphic Candidatus Thiomargarita nelsonii Reveals Genomic Plasticity.</title>
        <authorList>
            <person name="Flood B.E."/>
            <person name="Fliss P."/>
            <person name="Jones D.S."/>
            <person name="Dick G.J."/>
            <person name="Jain S."/>
            <person name="Kaster A.K."/>
            <person name="Winkel M."/>
            <person name="Mussmann M."/>
            <person name="Bailey J."/>
        </authorList>
    </citation>
    <scope>NUCLEOTIDE SEQUENCE [LARGE SCALE GENOMIC DNA]</scope>
    <source>
        <strain evidence="1">Hydrate Ridge</strain>
    </source>
</reference>
<gene>
    <name evidence="1" type="ORF">PN36_13300</name>
</gene>
<organism evidence="1 2">
    <name type="scientific">Candidatus Thiomargarita nelsonii</name>
    <dbReference type="NCBI Taxonomy" id="1003181"/>
    <lineage>
        <taxon>Bacteria</taxon>
        <taxon>Pseudomonadati</taxon>
        <taxon>Pseudomonadota</taxon>
        <taxon>Gammaproteobacteria</taxon>
        <taxon>Thiotrichales</taxon>
        <taxon>Thiotrichaceae</taxon>
        <taxon>Thiomargarita</taxon>
    </lineage>
</organism>
<name>A0A0A6PI12_9GAMM</name>
<keyword evidence="2" id="KW-1185">Reference proteome</keyword>
<evidence type="ECO:0000313" key="1">
    <source>
        <dbReference type="EMBL" id="KHD08366.1"/>
    </source>
</evidence>
<protein>
    <submittedName>
        <fullName evidence="1">Uncharacterized protein</fullName>
    </submittedName>
</protein>
<dbReference type="Proteomes" id="UP000030428">
    <property type="component" value="Unassembled WGS sequence"/>
</dbReference>
<dbReference type="EMBL" id="JSZA02000044">
    <property type="protein sequence ID" value="KHD08366.1"/>
    <property type="molecule type" value="Genomic_DNA"/>
</dbReference>